<sequence length="192" mass="22062">MQSNGQKSQIIKRTSFLNSSSTLNTINRSNSIVQDNNQKQELRRYPTQWTEQLDNKSDNRFHQSIMNKSREDCNPNLAQPSKIFGIQDGKNPSRFHTINTANEDLLTSIKKRNQSLGKIGSWQQTSKQIESQWISKSNTGITLSRRLDAQVSLSELLEISRQLDCSQQDEIKQLSGNYVSQLFQLSQTIEKR</sequence>
<protein>
    <submittedName>
        <fullName evidence="1">Uncharacterized protein</fullName>
    </submittedName>
</protein>
<evidence type="ECO:0000313" key="2">
    <source>
        <dbReference type="Proteomes" id="UP000692954"/>
    </source>
</evidence>
<organism evidence="1 2">
    <name type="scientific">Paramecium sonneborni</name>
    <dbReference type="NCBI Taxonomy" id="65129"/>
    <lineage>
        <taxon>Eukaryota</taxon>
        <taxon>Sar</taxon>
        <taxon>Alveolata</taxon>
        <taxon>Ciliophora</taxon>
        <taxon>Intramacronucleata</taxon>
        <taxon>Oligohymenophorea</taxon>
        <taxon>Peniculida</taxon>
        <taxon>Parameciidae</taxon>
        <taxon>Paramecium</taxon>
    </lineage>
</organism>
<accession>A0A8S1RHE4</accession>
<evidence type="ECO:0000313" key="1">
    <source>
        <dbReference type="EMBL" id="CAD8127891.1"/>
    </source>
</evidence>
<gene>
    <name evidence="1" type="ORF">PSON_ATCC_30995.1.T1810018</name>
</gene>
<name>A0A8S1RHE4_9CILI</name>
<keyword evidence="2" id="KW-1185">Reference proteome</keyword>
<dbReference type="AlphaFoldDB" id="A0A8S1RHE4"/>
<dbReference type="Proteomes" id="UP000692954">
    <property type="component" value="Unassembled WGS sequence"/>
</dbReference>
<dbReference type="EMBL" id="CAJJDN010000181">
    <property type="protein sequence ID" value="CAD8127891.1"/>
    <property type="molecule type" value="Genomic_DNA"/>
</dbReference>
<proteinExistence type="predicted"/>
<comment type="caution">
    <text evidence="1">The sequence shown here is derived from an EMBL/GenBank/DDBJ whole genome shotgun (WGS) entry which is preliminary data.</text>
</comment>
<reference evidence="1" key="1">
    <citation type="submission" date="2021-01" db="EMBL/GenBank/DDBJ databases">
        <authorList>
            <consortium name="Genoscope - CEA"/>
            <person name="William W."/>
        </authorList>
    </citation>
    <scope>NUCLEOTIDE SEQUENCE</scope>
</reference>